<dbReference type="Pfam" id="PF13715">
    <property type="entry name" value="CarbopepD_reg_2"/>
    <property type="match status" value="1"/>
</dbReference>
<dbReference type="AlphaFoldDB" id="A0A644UYI5"/>
<reference evidence="6" key="1">
    <citation type="submission" date="2019-08" db="EMBL/GenBank/DDBJ databases">
        <authorList>
            <person name="Kucharzyk K."/>
            <person name="Murdoch R.W."/>
            <person name="Higgins S."/>
            <person name="Loffler F."/>
        </authorList>
    </citation>
    <scope>NUCLEOTIDE SEQUENCE</scope>
</reference>
<dbReference type="NCBIfam" id="TIGR04057">
    <property type="entry name" value="SusC_RagA_signa"/>
    <property type="match status" value="1"/>
</dbReference>
<dbReference type="SUPFAM" id="SSF56935">
    <property type="entry name" value="Porins"/>
    <property type="match status" value="1"/>
</dbReference>
<dbReference type="Pfam" id="PF07715">
    <property type="entry name" value="Plug"/>
    <property type="match status" value="1"/>
</dbReference>
<evidence type="ECO:0000313" key="6">
    <source>
        <dbReference type="EMBL" id="MPL84158.1"/>
    </source>
</evidence>
<dbReference type="InterPro" id="IPR023997">
    <property type="entry name" value="TonB-dep_OMP_SusC/RagA_CS"/>
</dbReference>
<dbReference type="InterPro" id="IPR008969">
    <property type="entry name" value="CarboxyPept-like_regulatory"/>
</dbReference>
<dbReference type="SUPFAM" id="SSF49464">
    <property type="entry name" value="Carboxypeptidase regulatory domain-like"/>
    <property type="match status" value="1"/>
</dbReference>
<evidence type="ECO:0000256" key="2">
    <source>
        <dbReference type="ARBA" id="ARBA00023136"/>
    </source>
</evidence>
<evidence type="ECO:0000256" key="1">
    <source>
        <dbReference type="ARBA" id="ARBA00022448"/>
    </source>
</evidence>
<dbReference type="NCBIfam" id="TIGR04056">
    <property type="entry name" value="OMP_RagA_SusC"/>
    <property type="match status" value="1"/>
</dbReference>
<dbReference type="InterPro" id="IPR012910">
    <property type="entry name" value="Plug_dom"/>
</dbReference>
<dbReference type="InterPro" id="IPR023996">
    <property type="entry name" value="TonB-dep_OMP_SusC/RagA"/>
</dbReference>
<evidence type="ECO:0008006" key="7">
    <source>
        <dbReference type="Google" id="ProtNLM"/>
    </source>
</evidence>
<protein>
    <recommendedName>
        <fullName evidence="7">TonB-dependent receptor SusC</fullName>
    </recommendedName>
</protein>
<keyword evidence="3" id="KW-0998">Cell outer membrane</keyword>
<accession>A0A644UYI5</accession>
<evidence type="ECO:0000259" key="5">
    <source>
        <dbReference type="Pfam" id="PF07715"/>
    </source>
</evidence>
<evidence type="ECO:0000259" key="4">
    <source>
        <dbReference type="Pfam" id="PF07660"/>
    </source>
</evidence>
<organism evidence="6">
    <name type="scientific">bioreactor metagenome</name>
    <dbReference type="NCBI Taxonomy" id="1076179"/>
    <lineage>
        <taxon>unclassified sequences</taxon>
        <taxon>metagenomes</taxon>
        <taxon>ecological metagenomes</taxon>
    </lineage>
</organism>
<dbReference type="InterPro" id="IPR037066">
    <property type="entry name" value="Plug_dom_sf"/>
</dbReference>
<evidence type="ECO:0000256" key="3">
    <source>
        <dbReference type="ARBA" id="ARBA00023237"/>
    </source>
</evidence>
<dbReference type="FunFam" id="2.170.130.10:FF:000003">
    <property type="entry name" value="SusC/RagA family TonB-linked outer membrane protein"/>
    <property type="match status" value="1"/>
</dbReference>
<dbReference type="EMBL" id="VSSQ01000186">
    <property type="protein sequence ID" value="MPL84158.1"/>
    <property type="molecule type" value="Genomic_DNA"/>
</dbReference>
<dbReference type="Pfam" id="PF07660">
    <property type="entry name" value="STN"/>
    <property type="match status" value="1"/>
</dbReference>
<dbReference type="Gene3D" id="2.60.40.1120">
    <property type="entry name" value="Carboxypeptidase-like, regulatory domain"/>
    <property type="match status" value="1"/>
</dbReference>
<sequence>MKKNKLARTIGFVPFQLFLIFFICFNTLAGHATEEITNKTVMGKQMTIHLKNKKVKDVFEYIEKNSEFIFFYSKDAIDLNRLVNISYTNRPINEILDNLFKGTHIKYDINDRQISLKRDNSGINNPIPQQDNGFKVQGVIKDSKGEPIIGANIMVKGTKMGTTSDINGQFAFYVPSGKSILVVTYIGFKNAEVAINNNRNVEVVIHEDSESLEEVVVVGYGRQKKESVVSSINTVTTKELKVPTRNLTNSLAGQIAGLIAVQRTGEPGYDNSEFWIRGVSSFKGGTNPLVLVDGVPRNMADIEPDEIDTFTLLKDAAATAVYGAEGANGVIIITSKRGMAQKPRISFRAELSNIEPTRLPKFLGSADFLNLYNEALGNEGREPVYSEDLIQKYASGEDPDLYPDTNWLDLLRKNTSSHRYTLNIRGGSEKTRYFVSGAYYTEDGIFKSNPGEDYSTNIGVERYNLRSNIDLNISKTTILNVDMSGQYLLTNYPGTGTETIFKSMLTTPPFLMPMKYSDGTLAGHPRPSSNRANPYNRLMESGYAKEWRTSIQSKVGLDQKLDFILKGLSARANISFDANMFFNSKRTKTPSQFQATGRDENGKLIFKEVVQGSDNLTESKGNNGDKRIYFESAINYNNTFGDHKVGAMALYMQKEQQYHDNALAFRKQGVVGRITYSYTDRYFLEGSFGYTGSETFAKGYRFGFFPAGGVAWLVTNEPFFPQGVKNIMPKLKLRASLGRTGNDNTGGNRFMYRGTLNQSAGGYDIGITSGASTNGVGSGIVEAQFEAPYLSWEIETKQNYGIDLGFFDNRIDIMVDYFSNRRYNILLQRQTVSNVTGFQQMPWQNFGEVTNKGFDGSIVLNQQIGDLKLSARGNVTFARNKIIEYDEVTQKYPWMEVTGKRLNRWNLYIAEGLYEYDDFIIEGEGLKRTYTLKEGIVKSGLSNDIKPGDIKYKDINGDGIIDSFDQLQDVGNPSTPELVYGFGVNAEYKGIYAGIFFQGAGNTSTVLGANTSEGFFPFQWGFDETSIRREALNRWTDDNPSQNVMFPRLRTNSHPHNTAPSTWWMRDASFLRLKNIEVGYNFQKRTLRKMGIEAMRIYLLGNNLAVWDKIKMWDPEIGNNNAGFNYPLPRTFTLGLDFTF</sequence>
<dbReference type="PROSITE" id="PS52016">
    <property type="entry name" value="TONB_DEPENDENT_REC_3"/>
    <property type="match status" value="1"/>
</dbReference>
<gene>
    <name evidence="6" type="ORF">SDC9_30122</name>
</gene>
<comment type="caution">
    <text evidence="6">The sequence shown here is derived from an EMBL/GenBank/DDBJ whole genome shotgun (WGS) entry which is preliminary data.</text>
</comment>
<proteinExistence type="predicted"/>
<dbReference type="Gene3D" id="2.170.130.10">
    <property type="entry name" value="TonB-dependent receptor, plug domain"/>
    <property type="match status" value="1"/>
</dbReference>
<keyword evidence="1" id="KW-0813">Transport</keyword>
<dbReference type="InterPro" id="IPR039426">
    <property type="entry name" value="TonB-dep_rcpt-like"/>
</dbReference>
<keyword evidence="2" id="KW-0472">Membrane</keyword>
<dbReference type="InterPro" id="IPR011662">
    <property type="entry name" value="Secretin/TonB_short_N"/>
</dbReference>
<name>A0A644UYI5_9ZZZZ</name>
<feature type="domain" description="Secretin/TonB short N-terminal" evidence="4">
    <location>
        <begin position="69"/>
        <end position="118"/>
    </location>
</feature>
<feature type="domain" description="TonB-dependent receptor plug" evidence="5">
    <location>
        <begin position="225"/>
        <end position="330"/>
    </location>
</feature>